<keyword evidence="7" id="KW-1185">Reference proteome</keyword>
<keyword evidence="2" id="KW-0328">Glycosyltransferase</keyword>
<dbReference type="EMBL" id="BKCP01005128">
    <property type="protein sequence ID" value="GER36283.1"/>
    <property type="molecule type" value="Genomic_DNA"/>
</dbReference>
<dbReference type="AlphaFoldDB" id="A0A5A7PTV7"/>
<dbReference type="GO" id="GO:0000139">
    <property type="term" value="C:Golgi membrane"/>
    <property type="evidence" value="ECO:0007669"/>
    <property type="project" value="UniProtKB-SubCell"/>
</dbReference>
<evidence type="ECO:0000256" key="4">
    <source>
        <dbReference type="ARBA" id="ARBA00023180"/>
    </source>
</evidence>
<accession>A0A5A7PTV7</accession>
<dbReference type="GO" id="GO:0016763">
    <property type="term" value="F:pentosyltransferase activity"/>
    <property type="evidence" value="ECO:0007669"/>
    <property type="project" value="UniProtKB-ARBA"/>
</dbReference>
<evidence type="ECO:0000313" key="7">
    <source>
        <dbReference type="Proteomes" id="UP000325081"/>
    </source>
</evidence>
<dbReference type="InterPro" id="IPR007657">
    <property type="entry name" value="Glycosyltransferase_61"/>
</dbReference>
<gene>
    <name evidence="6" type="ORF">STAS_12613</name>
</gene>
<dbReference type="InterPro" id="IPR049625">
    <property type="entry name" value="Glyco_transf_61_cat"/>
</dbReference>
<organism evidence="6 7">
    <name type="scientific">Striga asiatica</name>
    <name type="common">Asiatic witchweed</name>
    <name type="synonym">Buchnera asiatica</name>
    <dbReference type="NCBI Taxonomy" id="4170"/>
    <lineage>
        <taxon>Eukaryota</taxon>
        <taxon>Viridiplantae</taxon>
        <taxon>Streptophyta</taxon>
        <taxon>Embryophyta</taxon>
        <taxon>Tracheophyta</taxon>
        <taxon>Spermatophyta</taxon>
        <taxon>Magnoliopsida</taxon>
        <taxon>eudicotyledons</taxon>
        <taxon>Gunneridae</taxon>
        <taxon>Pentapetalae</taxon>
        <taxon>asterids</taxon>
        <taxon>lamiids</taxon>
        <taxon>Lamiales</taxon>
        <taxon>Orobanchaceae</taxon>
        <taxon>Buchnereae</taxon>
        <taxon>Striga</taxon>
    </lineage>
</organism>
<evidence type="ECO:0000256" key="3">
    <source>
        <dbReference type="ARBA" id="ARBA00022679"/>
    </source>
</evidence>
<dbReference type="Pfam" id="PF04577">
    <property type="entry name" value="Glyco_transf_61"/>
    <property type="match status" value="1"/>
</dbReference>
<protein>
    <submittedName>
        <fullName evidence="6">Glycosyltransferase family 61 protein</fullName>
    </submittedName>
</protein>
<evidence type="ECO:0000256" key="2">
    <source>
        <dbReference type="ARBA" id="ARBA00022676"/>
    </source>
</evidence>
<evidence type="ECO:0000313" key="6">
    <source>
        <dbReference type="EMBL" id="GER36283.1"/>
    </source>
</evidence>
<dbReference type="PANTHER" id="PTHR20961:SF149">
    <property type="entry name" value="PROTEIN O-LINKED-MANNOSE BETA-1,4-N-ACETYLGLUCOSAMINYLTRANSFERASE 2-LIKE"/>
    <property type="match status" value="1"/>
</dbReference>
<dbReference type="Proteomes" id="UP000325081">
    <property type="component" value="Unassembled WGS sequence"/>
</dbReference>
<proteinExistence type="predicted"/>
<keyword evidence="4" id="KW-0325">Glycoprotein</keyword>
<feature type="domain" description="Glycosyltransferase 61 catalytic" evidence="5">
    <location>
        <begin position="249"/>
        <end position="362"/>
    </location>
</feature>
<evidence type="ECO:0000259" key="5">
    <source>
        <dbReference type="Pfam" id="PF04577"/>
    </source>
</evidence>
<comment type="caution">
    <text evidence="6">The sequence shown here is derived from an EMBL/GenBank/DDBJ whole genome shotgun (WGS) entry which is preliminary data.</text>
</comment>
<keyword evidence="3 6" id="KW-0808">Transferase</keyword>
<evidence type="ECO:0000256" key="1">
    <source>
        <dbReference type="ARBA" id="ARBA00004323"/>
    </source>
</evidence>
<dbReference type="PANTHER" id="PTHR20961">
    <property type="entry name" value="GLYCOSYLTRANSFERASE"/>
    <property type="match status" value="1"/>
</dbReference>
<reference evidence="7" key="1">
    <citation type="journal article" date="2019" name="Curr. Biol.">
        <title>Genome Sequence of Striga asiatica Provides Insight into the Evolution of Plant Parasitism.</title>
        <authorList>
            <person name="Yoshida S."/>
            <person name="Kim S."/>
            <person name="Wafula E.K."/>
            <person name="Tanskanen J."/>
            <person name="Kim Y.M."/>
            <person name="Honaas L."/>
            <person name="Yang Z."/>
            <person name="Spallek T."/>
            <person name="Conn C.E."/>
            <person name="Ichihashi Y."/>
            <person name="Cheong K."/>
            <person name="Cui S."/>
            <person name="Der J.P."/>
            <person name="Gundlach H."/>
            <person name="Jiao Y."/>
            <person name="Hori C."/>
            <person name="Ishida J.K."/>
            <person name="Kasahara H."/>
            <person name="Kiba T."/>
            <person name="Kim M.S."/>
            <person name="Koo N."/>
            <person name="Laohavisit A."/>
            <person name="Lee Y.H."/>
            <person name="Lumba S."/>
            <person name="McCourt P."/>
            <person name="Mortimer J.C."/>
            <person name="Mutuku J.M."/>
            <person name="Nomura T."/>
            <person name="Sasaki-Sekimoto Y."/>
            <person name="Seto Y."/>
            <person name="Wang Y."/>
            <person name="Wakatake T."/>
            <person name="Sakakibara H."/>
            <person name="Demura T."/>
            <person name="Yamaguchi S."/>
            <person name="Yoneyama K."/>
            <person name="Manabe R.I."/>
            <person name="Nelson D.C."/>
            <person name="Schulman A.H."/>
            <person name="Timko M.P."/>
            <person name="dePamphilis C.W."/>
            <person name="Choi D."/>
            <person name="Shirasu K."/>
        </authorList>
    </citation>
    <scope>NUCLEOTIDE SEQUENCE [LARGE SCALE GENOMIC DNA]</scope>
    <source>
        <strain evidence="7">cv. UVA1</strain>
    </source>
</reference>
<dbReference type="OrthoDB" id="529273at2759"/>
<sequence>MYDPIMAKSFSSYERKRLGCSALVVCFIIAFSICSSFDPHLYASSLIGEAVNIKLPIHMLIAGDNNSNPTVGSAPNRFVHANAMVRSPQVECRSDYYCEMEGDVRVNANSSTVFVVGPTNMNNSSSLIIKPYPRKHISDVKNWKVLMSTSDLAPRCTQTHTLPALLFSTGGYTGNHFHDFADLILPLFSTTFSFKTQIHFLATDYKPWWVSKFRALLSRLTAHQIVDIETQKMHVHCYGKMIVGLQFYRELVFAPSGGAHRMRNFRQFLRETYSLRKTRVGKKKKKKSKPRLMIISRKRTRVLTNEAEVSRLAVELGYEVISAEARLSTNLTKFAQLVNSCDMLVGVHGAGLTNMLFLPDRALLVQIVPFGGVDVYARLDFGNPAPAMNVKYLEYKIEVNESSLSRQYPSNHSVLRDPVSFQKKGWDEFKAVYLENQNVTIDIHRFKGTLAKALNLLHN</sequence>
<comment type="subcellular location">
    <subcellularLocation>
        <location evidence="1">Golgi apparatus membrane</location>
        <topology evidence="1">Single-pass type II membrane protein</topology>
    </subcellularLocation>
</comment>
<name>A0A5A7PTV7_STRAF</name>